<reference evidence="1 2" key="1">
    <citation type="submission" date="2020-08" db="EMBL/GenBank/DDBJ databases">
        <title>Genomic Encyclopedia of Type Strains, Phase IV (KMG-IV): sequencing the most valuable type-strain genomes for metagenomic binning, comparative biology and taxonomic classification.</title>
        <authorList>
            <person name="Goeker M."/>
        </authorList>
    </citation>
    <scope>NUCLEOTIDE SEQUENCE [LARGE SCALE GENOMIC DNA]</scope>
    <source>
        <strain evidence="1 2">DSM 28538</strain>
    </source>
</reference>
<dbReference type="Proteomes" id="UP000561417">
    <property type="component" value="Unassembled WGS sequence"/>
</dbReference>
<sequence>MLQTQVLQMQASIIMQHVQIEVINTRQKEVFQA</sequence>
<proteinExistence type="predicted"/>
<name>A0A840NU76_9HYPH</name>
<keyword evidence="2" id="KW-1185">Reference proteome</keyword>
<dbReference type="EMBL" id="JACHIM010000004">
    <property type="protein sequence ID" value="MBB5073958.1"/>
    <property type="molecule type" value="Genomic_DNA"/>
</dbReference>
<protein>
    <submittedName>
        <fullName evidence="1">Uncharacterized protein</fullName>
    </submittedName>
</protein>
<gene>
    <name evidence="1" type="ORF">HNQ69_001091</name>
</gene>
<organism evidence="1 2">
    <name type="scientific">Bartonella callosciuri</name>
    <dbReference type="NCBI Taxonomy" id="686223"/>
    <lineage>
        <taxon>Bacteria</taxon>
        <taxon>Pseudomonadati</taxon>
        <taxon>Pseudomonadota</taxon>
        <taxon>Alphaproteobacteria</taxon>
        <taxon>Hyphomicrobiales</taxon>
        <taxon>Bartonellaceae</taxon>
        <taxon>Bartonella</taxon>
    </lineage>
</organism>
<dbReference type="AlphaFoldDB" id="A0A840NU76"/>
<comment type="caution">
    <text evidence="1">The sequence shown here is derived from an EMBL/GenBank/DDBJ whole genome shotgun (WGS) entry which is preliminary data.</text>
</comment>
<accession>A0A840NU76</accession>
<evidence type="ECO:0000313" key="2">
    <source>
        <dbReference type="Proteomes" id="UP000561417"/>
    </source>
</evidence>
<evidence type="ECO:0000313" key="1">
    <source>
        <dbReference type="EMBL" id="MBB5073958.1"/>
    </source>
</evidence>